<evidence type="ECO:0000313" key="8">
    <source>
        <dbReference type="EMBL" id="KEQ88035.1"/>
    </source>
</evidence>
<dbReference type="PANTHER" id="PTHR42718:SF11">
    <property type="entry name" value="MAJOR FACILITATOR SUPERFAMILY (MFS) PROFILE DOMAIN-CONTAINING PROTEIN"/>
    <property type="match status" value="1"/>
</dbReference>
<feature type="transmembrane region" description="Helical" evidence="6">
    <location>
        <begin position="156"/>
        <end position="179"/>
    </location>
</feature>
<dbReference type="Gene3D" id="1.20.1250.20">
    <property type="entry name" value="MFS general substrate transporter like domains"/>
    <property type="match status" value="1"/>
</dbReference>
<dbReference type="EMBL" id="KL584976">
    <property type="protein sequence ID" value="KEQ88035.1"/>
    <property type="molecule type" value="Genomic_DNA"/>
</dbReference>
<dbReference type="Proteomes" id="UP000030706">
    <property type="component" value="Unassembled WGS sequence"/>
</dbReference>
<dbReference type="GeneID" id="40742436"/>
<dbReference type="PANTHER" id="PTHR42718">
    <property type="entry name" value="MAJOR FACILITATOR SUPERFAMILY MULTIDRUG TRANSPORTER MFSC"/>
    <property type="match status" value="1"/>
</dbReference>
<dbReference type="GO" id="GO:0016020">
    <property type="term" value="C:membrane"/>
    <property type="evidence" value="ECO:0007669"/>
    <property type="project" value="UniProtKB-SubCell"/>
</dbReference>
<evidence type="ECO:0000313" key="9">
    <source>
        <dbReference type="Proteomes" id="UP000030706"/>
    </source>
</evidence>
<feature type="compositionally biased region" description="Polar residues" evidence="5">
    <location>
        <begin position="1"/>
        <end position="13"/>
    </location>
</feature>
<keyword evidence="3 6" id="KW-1133">Transmembrane helix</keyword>
<reference evidence="8 9" key="1">
    <citation type="journal article" date="2014" name="BMC Genomics">
        <title>Genome sequencing of four Aureobasidium pullulans varieties: biotechnological potential, stress tolerance, and description of new species.</title>
        <authorList>
            <person name="Gostin Ar C."/>
            <person name="Ohm R.A."/>
            <person name="Kogej T."/>
            <person name="Sonjak S."/>
            <person name="Turk M."/>
            <person name="Zajc J."/>
            <person name="Zalar P."/>
            <person name="Grube M."/>
            <person name="Sun H."/>
            <person name="Han J."/>
            <person name="Sharma A."/>
            <person name="Chiniquy J."/>
            <person name="Ngan C.Y."/>
            <person name="Lipzen A."/>
            <person name="Barry K."/>
            <person name="Grigoriev I.V."/>
            <person name="Gunde-Cimerman N."/>
        </authorList>
    </citation>
    <scope>NUCLEOTIDE SEQUENCE [LARGE SCALE GENOMIC DNA]</scope>
    <source>
        <strain evidence="8 9">EXF-150</strain>
    </source>
</reference>
<feature type="transmembrane region" description="Helical" evidence="6">
    <location>
        <begin position="185"/>
        <end position="206"/>
    </location>
</feature>
<dbReference type="InterPro" id="IPR036259">
    <property type="entry name" value="MFS_trans_sf"/>
</dbReference>
<evidence type="ECO:0000256" key="6">
    <source>
        <dbReference type="SAM" id="Phobius"/>
    </source>
</evidence>
<dbReference type="GO" id="GO:0022857">
    <property type="term" value="F:transmembrane transporter activity"/>
    <property type="evidence" value="ECO:0007669"/>
    <property type="project" value="InterPro"/>
</dbReference>
<feature type="transmembrane region" description="Helical" evidence="6">
    <location>
        <begin position="352"/>
        <end position="370"/>
    </location>
</feature>
<dbReference type="PROSITE" id="PS50850">
    <property type="entry name" value="MFS"/>
    <property type="match status" value="1"/>
</dbReference>
<dbReference type="HOGENOM" id="CLU_000960_27_2_1"/>
<feature type="transmembrane region" description="Helical" evidence="6">
    <location>
        <begin position="476"/>
        <end position="501"/>
    </location>
</feature>
<feature type="transmembrane region" description="Helical" evidence="6">
    <location>
        <begin position="521"/>
        <end position="541"/>
    </location>
</feature>
<dbReference type="AlphaFoldDB" id="A0A074XRA7"/>
<dbReference type="RefSeq" id="XP_029764222.1">
    <property type="nucleotide sequence ID" value="XM_029900130.1"/>
</dbReference>
<feature type="region of interest" description="Disordered" evidence="5">
    <location>
        <begin position="547"/>
        <end position="580"/>
    </location>
</feature>
<evidence type="ECO:0000256" key="3">
    <source>
        <dbReference type="ARBA" id="ARBA00022989"/>
    </source>
</evidence>
<dbReference type="STRING" id="1043002.A0A074XRA7"/>
<sequence>MDTTHSSSNTSIPETPPSSPNLSSRPLLVTRPVTWRLSSLESILEYKEAADQEKKGAISVTSSQITPSEEVAANVSHRRRFRSTAAEIAFCFSMALTQLLAEYMISGFAVVLPTLLARFSNETTSDFWPATILSLVLCATLCSTARLSDMYGGYPIFMLAVLWFCIWCVVAGFSTSLILLDICRAMQGLAIAAYTPSSFALFGCIYPTGPRRNMVLGIYGASSPLGFFVGIYVSAALPSDNWSWYFWIAAIIGFVALIAAYLSVPSDRADRSSLNLTMDWWGALTITSGLILVAYALAASANAPHAWQTAGILAPFLIGLACLACAIFIELRLADCPLLPRKFFTPKSVKPLMIACVFFYGSFGTWLFTATNHLRLAYGVTGVQLAAWFAPLAVGGFFCAVVGSSILHITSPTFVLLISGIAWVAAPLLLALGDPSMGYWPFVFPAMICTTLGIDMTYTIANVVLSSVSPLQWQGLAGAVNSTTVNLGIAFSLAITQVIQARTEGHEPDLDARLQGHRNCFLFAAASAAVGLAITVVAIRIPREVVRSEKHDDDEQQNSTPEVQEYVRSQRWSSNDQFEV</sequence>
<name>A0A074XRA7_AURPU</name>
<protein>
    <submittedName>
        <fullName evidence="8">MFS general substrate transporter</fullName>
    </submittedName>
</protein>
<feature type="transmembrane region" description="Helical" evidence="6">
    <location>
        <begin position="218"/>
        <end position="238"/>
    </location>
</feature>
<keyword evidence="9" id="KW-1185">Reference proteome</keyword>
<evidence type="ECO:0000256" key="5">
    <source>
        <dbReference type="SAM" id="MobiDB-lite"/>
    </source>
</evidence>
<keyword evidence="2 6" id="KW-0812">Transmembrane</keyword>
<feature type="region of interest" description="Disordered" evidence="5">
    <location>
        <begin position="1"/>
        <end position="25"/>
    </location>
</feature>
<gene>
    <name evidence="8" type="ORF">M438DRAFT_266680</name>
</gene>
<feature type="compositionally biased region" description="Polar residues" evidence="5">
    <location>
        <begin position="570"/>
        <end position="580"/>
    </location>
</feature>
<dbReference type="InterPro" id="IPR020846">
    <property type="entry name" value="MFS_dom"/>
</dbReference>
<feature type="transmembrane region" description="Helical" evidence="6">
    <location>
        <begin position="310"/>
        <end position="331"/>
    </location>
</feature>
<accession>A0A074XRA7</accession>
<dbReference type="Pfam" id="PF07690">
    <property type="entry name" value="MFS_1"/>
    <property type="match status" value="1"/>
</dbReference>
<dbReference type="SUPFAM" id="SSF103473">
    <property type="entry name" value="MFS general substrate transporter"/>
    <property type="match status" value="1"/>
</dbReference>
<feature type="transmembrane region" description="Helical" evidence="6">
    <location>
        <begin position="88"/>
        <end position="115"/>
    </location>
</feature>
<evidence type="ECO:0000256" key="2">
    <source>
        <dbReference type="ARBA" id="ARBA00022692"/>
    </source>
</evidence>
<feature type="transmembrane region" description="Helical" evidence="6">
    <location>
        <begin position="439"/>
        <end position="464"/>
    </location>
</feature>
<feature type="transmembrane region" description="Helical" evidence="6">
    <location>
        <begin position="244"/>
        <end position="264"/>
    </location>
</feature>
<keyword evidence="4 6" id="KW-0472">Membrane</keyword>
<dbReference type="OrthoDB" id="2130629at2759"/>
<feature type="transmembrane region" description="Helical" evidence="6">
    <location>
        <begin position="127"/>
        <end position="144"/>
    </location>
</feature>
<feature type="transmembrane region" description="Helical" evidence="6">
    <location>
        <begin position="414"/>
        <end position="433"/>
    </location>
</feature>
<feature type="transmembrane region" description="Helical" evidence="6">
    <location>
        <begin position="376"/>
        <end position="402"/>
    </location>
</feature>
<comment type="subcellular location">
    <subcellularLocation>
        <location evidence="1">Membrane</location>
        <topology evidence="1">Multi-pass membrane protein</topology>
    </subcellularLocation>
</comment>
<feature type="transmembrane region" description="Helical" evidence="6">
    <location>
        <begin position="276"/>
        <end position="298"/>
    </location>
</feature>
<evidence type="ECO:0000259" key="7">
    <source>
        <dbReference type="PROSITE" id="PS50850"/>
    </source>
</evidence>
<evidence type="ECO:0000256" key="4">
    <source>
        <dbReference type="ARBA" id="ARBA00023136"/>
    </source>
</evidence>
<dbReference type="InterPro" id="IPR011701">
    <property type="entry name" value="MFS"/>
</dbReference>
<dbReference type="Gene3D" id="1.20.1720.10">
    <property type="entry name" value="Multidrug resistance protein D"/>
    <property type="match status" value="1"/>
</dbReference>
<organism evidence="8 9">
    <name type="scientific">Aureobasidium pullulans EXF-150</name>
    <dbReference type="NCBI Taxonomy" id="1043002"/>
    <lineage>
        <taxon>Eukaryota</taxon>
        <taxon>Fungi</taxon>
        <taxon>Dikarya</taxon>
        <taxon>Ascomycota</taxon>
        <taxon>Pezizomycotina</taxon>
        <taxon>Dothideomycetes</taxon>
        <taxon>Dothideomycetidae</taxon>
        <taxon>Dothideales</taxon>
        <taxon>Saccotheciaceae</taxon>
        <taxon>Aureobasidium</taxon>
    </lineage>
</organism>
<evidence type="ECO:0000256" key="1">
    <source>
        <dbReference type="ARBA" id="ARBA00004141"/>
    </source>
</evidence>
<proteinExistence type="predicted"/>
<feature type="domain" description="Major facilitator superfamily (MFS) profile" evidence="7">
    <location>
        <begin position="90"/>
        <end position="543"/>
    </location>
</feature>